<proteinExistence type="predicted"/>
<sequence>MPLPSFLRSITASTTGRRVLAVSTVVLVLLLACNPELAPLAALVDMVGLDVLALLLGSQLLATLPWVADHSQRALDPARRAMAGLAAGAMGGYLRQLLFGLAQRTVTINWRLGGRVKS</sequence>
<keyword evidence="1" id="KW-1133">Transmembrane helix</keyword>
<evidence type="ECO:0000313" key="2">
    <source>
        <dbReference type="EMBL" id="WNH49843.1"/>
    </source>
</evidence>
<dbReference type="Proteomes" id="UP001305421">
    <property type="component" value="Chromosome"/>
</dbReference>
<dbReference type="RefSeq" id="WP_311184143.1">
    <property type="nucleotide sequence ID" value="NZ_CP115543.1"/>
</dbReference>
<organism evidence="2 3">
    <name type="scientific">Stenotrophomonas aracearum</name>
    <dbReference type="NCBI Taxonomy" id="3003272"/>
    <lineage>
        <taxon>Bacteria</taxon>
        <taxon>Pseudomonadati</taxon>
        <taxon>Pseudomonadota</taxon>
        <taxon>Gammaproteobacteria</taxon>
        <taxon>Lysobacterales</taxon>
        <taxon>Lysobacteraceae</taxon>
        <taxon>Stenotrophomonas</taxon>
    </lineage>
</organism>
<protein>
    <recommendedName>
        <fullName evidence="4">Transmembrane protein</fullName>
    </recommendedName>
</protein>
<dbReference type="EMBL" id="CP115543">
    <property type="protein sequence ID" value="WNH49843.1"/>
    <property type="molecule type" value="Genomic_DNA"/>
</dbReference>
<evidence type="ECO:0000256" key="1">
    <source>
        <dbReference type="SAM" id="Phobius"/>
    </source>
</evidence>
<evidence type="ECO:0008006" key="4">
    <source>
        <dbReference type="Google" id="ProtNLM"/>
    </source>
</evidence>
<keyword evidence="1" id="KW-0472">Membrane</keyword>
<keyword evidence="3" id="KW-1185">Reference proteome</keyword>
<feature type="transmembrane region" description="Helical" evidence="1">
    <location>
        <begin position="81"/>
        <end position="102"/>
    </location>
</feature>
<evidence type="ECO:0000313" key="3">
    <source>
        <dbReference type="Proteomes" id="UP001305421"/>
    </source>
</evidence>
<keyword evidence="1" id="KW-0812">Transmembrane</keyword>
<gene>
    <name evidence="2" type="ORF">PDM28_05905</name>
</gene>
<reference evidence="2 3" key="1">
    <citation type="submission" date="2022-12" db="EMBL/GenBank/DDBJ databases">
        <title>Two new species, Stenotrophomonas aracearum and Stenotrophomonas oahuensis, isolated from Anthurium (Araceae family) in Hawaii.</title>
        <authorList>
            <person name="Chunag S.C."/>
            <person name="Dobhal S."/>
            <person name="Alvarez A."/>
            <person name="Arif M."/>
        </authorList>
    </citation>
    <scope>NUCLEOTIDE SEQUENCE [LARGE SCALE GENOMIC DNA]</scope>
    <source>
        <strain evidence="2 3">A5588</strain>
    </source>
</reference>
<feature type="transmembrane region" description="Helical" evidence="1">
    <location>
        <begin position="51"/>
        <end position="69"/>
    </location>
</feature>
<name>A0ABY9YG46_9GAMM</name>
<accession>A0ABY9YG46</accession>